<evidence type="ECO:0000256" key="1">
    <source>
        <dbReference type="SAM" id="MobiDB-lite"/>
    </source>
</evidence>
<protein>
    <submittedName>
        <fullName evidence="2">Uncharacterized protein</fullName>
    </submittedName>
</protein>
<name>A0A1D1UHX0_RAMVA</name>
<comment type="caution">
    <text evidence="2">The sequence shown here is derived from an EMBL/GenBank/DDBJ whole genome shotgun (WGS) entry which is preliminary data.</text>
</comment>
<dbReference type="Proteomes" id="UP000186922">
    <property type="component" value="Unassembled WGS sequence"/>
</dbReference>
<gene>
    <name evidence="2" type="primary">RvY_00762-1</name>
    <name evidence="2" type="synonym">RvY_00762.1</name>
    <name evidence="2" type="ORF">RvY_00762</name>
</gene>
<evidence type="ECO:0000313" key="3">
    <source>
        <dbReference type="Proteomes" id="UP000186922"/>
    </source>
</evidence>
<organism evidence="2 3">
    <name type="scientific">Ramazzottius varieornatus</name>
    <name type="common">Water bear</name>
    <name type="synonym">Tardigrade</name>
    <dbReference type="NCBI Taxonomy" id="947166"/>
    <lineage>
        <taxon>Eukaryota</taxon>
        <taxon>Metazoa</taxon>
        <taxon>Ecdysozoa</taxon>
        <taxon>Tardigrada</taxon>
        <taxon>Eutardigrada</taxon>
        <taxon>Parachela</taxon>
        <taxon>Hypsibioidea</taxon>
        <taxon>Ramazzottiidae</taxon>
        <taxon>Ramazzottius</taxon>
    </lineage>
</organism>
<evidence type="ECO:0000313" key="2">
    <source>
        <dbReference type="EMBL" id="GAU87985.1"/>
    </source>
</evidence>
<reference evidence="2 3" key="1">
    <citation type="journal article" date="2016" name="Nat. Commun.">
        <title>Extremotolerant tardigrade genome and improved radiotolerance of human cultured cells by tardigrade-unique protein.</title>
        <authorList>
            <person name="Hashimoto T."/>
            <person name="Horikawa D.D."/>
            <person name="Saito Y."/>
            <person name="Kuwahara H."/>
            <person name="Kozuka-Hata H."/>
            <person name="Shin-I T."/>
            <person name="Minakuchi Y."/>
            <person name="Ohishi K."/>
            <person name="Motoyama A."/>
            <person name="Aizu T."/>
            <person name="Enomoto A."/>
            <person name="Kondo K."/>
            <person name="Tanaka S."/>
            <person name="Hara Y."/>
            <person name="Koshikawa S."/>
            <person name="Sagara H."/>
            <person name="Miura T."/>
            <person name="Yokobori S."/>
            <person name="Miyagawa K."/>
            <person name="Suzuki Y."/>
            <person name="Kubo T."/>
            <person name="Oyama M."/>
            <person name="Kohara Y."/>
            <person name="Fujiyama A."/>
            <person name="Arakawa K."/>
            <person name="Katayama T."/>
            <person name="Toyoda A."/>
            <person name="Kunieda T."/>
        </authorList>
    </citation>
    <scope>NUCLEOTIDE SEQUENCE [LARGE SCALE GENOMIC DNA]</scope>
    <source>
        <strain evidence="2 3">YOKOZUNA-1</strain>
    </source>
</reference>
<accession>A0A1D1UHX0</accession>
<proteinExistence type="predicted"/>
<dbReference type="EMBL" id="BDGG01000001">
    <property type="protein sequence ID" value="GAU87985.1"/>
    <property type="molecule type" value="Genomic_DNA"/>
</dbReference>
<sequence length="73" mass="8443">MLDTLQRIANATKKDGLLEVLVRRRERLFDQPVESVPAELLPPYMQQKMVDESKLHPSFAPRAPGSYRSNSYR</sequence>
<feature type="region of interest" description="Disordered" evidence="1">
    <location>
        <begin position="53"/>
        <end position="73"/>
    </location>
</feature>
<dbReference type="AlphaFoldDB" id="A0A1D1UHX0"/>
<keyword evidence="3" id="KW-1185">Reference proteome</keyword>